<reference evidence="1" key="3">
    <citation type="submission" date="2020-06" db="EMBL/GenBank/DDBJ databases">
        <title>Helianthus annuus Genome sequencing and assembly Release 2.</title>
        <authorList>
            <person name="Gouzy J."/>
            <person name="Langlade N."/>
            <person name="Munos S."/>
        </authorList>
    </citation>
    <scope>NUCLEOTIDE SEQUENCE</scope>
    <source>
        <tissue evidence="1">Leaves</tissue>
    </source>
</reference>
<accession>A0A251RMP8</accession>
<proteinExistence type="predicted"/>
<dbReference type="EMBL" id="CM007906">
    <property type="protein sequence ID" value="OTF85592.1"/>
    <property type="molecule type" value="Genomic_DNA"/>
</dbReference>
<gene>
    <name evidence="2" type="ORF">HannXRQ_Chr17g0541571</name>
    <name evidence="1" type="ORF">HanXRQr2_Chr17g0790431</name>
</gene>
<name>A0A251RMP8_HELAN</name>
<dbReference type="EMBL" id="MNCJ02000332">
    <property type="protein sequence ID" value="KAF5754373.1"/>
    <property type="molecule type" value="Genomic_DNA"/>
</dbReference>
<reference evidence="1 3" key="1">
    <citation type="journal article" date="2017" name="Nature">
        <title>The sunflower genome provides insights into oil metabolism, flowering and Asterid evolution.</title>
        <authorList>
            <person name="Badouin H."/>
            <person name="Gouzy J."/>
            <person name="Grassa C.J."/>
            <person name="Murat F."/>
            <person name="Staton S.E."/>
            <person name="Cottret L."/>
            <person name="Lelandais-Briere C."/>
            <person name="Owens G.L."/>
            <person name="Carrere S."/>
            <person name="Mayjonade B."/>
            <person name="Legrand L."/>
            <person name="Gill N."/>
            <person name="Kane N.C."/>
            <person name="Bowers J.E."/>
            <person name="Hubner S."/>
            <person name="Bellec A."/>
            <person name="Berard A."/>
            <person name="Berges H."/>
            <person name="Blanchet N."/>
            <person name="Boniface M.C."/>
            <person name="Brunel D."/>
            <person name="Catrice O."/>
            <person name="Chaidir N."/>
            <person name="Claudel C."/>
            <person name="Donnadieu C."/>
            <person name="Faraut T."/>
            <person name="Fievet G."/>
            <person name="Helmstetter N."/>
            <person name="King M."/>
            <person name="Knapp S.J."/>
            <person name="Lai Z."/>
            <person name="Le Paslier M.C."/>
            <person name="Lippi Y."/>
            <person name="Lorenzon L."/>
            <person name="Mandel J.R."/>
            <person name="Marage G."/>
            <person name="Marchand G."/>
            <person name="Marquand E."/>
            <person name="Bret-Mestries E."/>
            <person name="Morien E."/>
            <person name="Nambeesan S."/>
            <person name="Nguyen T."/>
            <person name="Pegot-Espagnet P."/>
            <person name="Pouilly N."/>
            <person name="Raftis F."/>
            <person name="Sallet E."/>
            <person name="Schiex T."/>
            <person name="Thomas J."/>
            <person name="Vandecasteele C."/>
            <person name="Vares D."/>
            <person name="Vear F."/>
            <person name="Vautrin S."/>
            <person name="Crespi M."/>
            <person name="Mangin B."/>
            <person name="Burke J.M."/>
            <person name="Salse J."/>
            <person name="Munos S."/>
            <person name="Vincourt P."/>
            <person name="Rieseberg L.H."/>
            <person name="Langlade N.B."/>
        </authorList>
    </citation>
    <scope>NUCLEOTIDE SEQUENCE [LARGE SCALE GENOMIC DNA]</scope>
    <source>
        <strain evidence="3">cv. SF193</strain>
        <tissue evidence="1">Leaves</tissue>
    </source>
</reference>
<dbReference type="AlphaFoldDB" id="A0A251RMP8"/>
<reference evidence="2" key="2">
    <citation type="submission" date="2017-02" db="EMBL/GenBank/DDBJ databases">
        <title>Sunflower complete genome.</title>
        <authorList>
            <person name="Langlade N."/>
            <person name="Munos S."/>
        </authorList>
    </citation>
    <scope>NUCLEOTIDE SEQUENCE [LARGE SCALE GENOMIC DNA]</scope>
    <source>
        <tissue evidence="2">Leaves</tissue>
    </source>
</reference>
<dbReference type="InParanoid" id="A0A251RMP8"/>
<evidence type="ECO:0000313" key="2">
    <source>
        <dbReference type="EMBL" id="OTF85592.1"/>
    </source>
</evidence>
<dbReference type="Gramene" id="mRNA:HanXRQr2_Chr17g0790431">
    <property type="protein sequence ID" value="CDS:HanXRQr2_Chr17g0790431.1"/>
    <property type="gene ID" value="HanXRQr2_Chr17g0790431"/>
</dbReference>
<evidence type="ECO:0000313" key="1">
    <source>
        <dbReference type="EMBL" id="KAF5754373.1"/>
    </source>
</evidence>
<dbReference type="Proteomes" id="UP000215914">
    <property type="component" value="Chromosome 17"/>
</dbReference>
<sequence>MGNIFSSLSRKRETCLGTNHKVSIYRDLSKLQNVKTNSLSPKISIKHSSSIPISAKMFNYTQNRRPKIA</sequence>
<protein>
    <submittedName>
        <fullName evidence="2">Uncharacterized protein</fullName>
    </submittedName>
</protein>
<organism evidence="2 3">
    <name type="scientific">Helianthus annuus</name>
    <name type="common">Common sunflower</name>
    <dbReference type="NCBI Taxonomy" id="4232"/>
    <lineage>
        <taxon>Eukaryota</taxon>
        <taxon>Viridiplantae</taxon>
        <taxon>Streptophyta</taxon>
        <taxon>Embryophyta</taxon>
        <taxon>Tracheophyta</taxon>
        <taxon>Spermatophyta</taxon>
        <taxon>Magnoliopsida</taxon>
        <taxon>eudicotyledons</taxon>
        <taxon>Gunneridae</taxon>
        <taxon>Pentapetalae</taxon>
        <taxon>asterids</taxon>
        <taxon>campanulids</taxon>
        <taxon>Asterales</taxon>
        <taxon>Asteraceae</taxon>
        <taxon>Asteroideae</taxon>
        <taxon>Heliantheae alliance</taxon>
        <taxon>Heliantheae</taxon>
        <taxon>Helianthus</taxon>
    </lineage>
</organism>
<keyword evidence="3" id="KW-1185">Reference proteome</keyword>
<evidence type="ECO:0000313" key="3">
    <source>
        <dbReference type="Proteomes" id="UP000215914"/>
    </source>
</evidence>